<feature type="compositionally biased region" description="Polar residues" evidence="1">
    <location>
        <begin position="658"/>
        <end position="667"/>
    </location>
</feature>
<feature type="region of interest" description="Disordered" evidence="1">
    <location>
        <begin position="1"/>
        <end position="20"/>
    </location>
</feature>
<feature type="region of interest" description="Disordered" evidence="1">
    <location>
        <begin position="648"/>
        <end position="724"/>
    </location>
</feature>
<feature type="compositionally biased region" description="Polar residues" evidence="1">
    <location>
        <begin position="143"/>
        <end position="156"/>
    </location>
</feature>
<feature type="compositionally biased region" description="Low complexity" evidence="1">
    <location>
        <begin position="393"/>
        <end position="404"/>
    </location>
</feature>
<proteinExistence type="predicted"/>
<gene>
    <name evidence="2" type="ORF">AAF712_005348</name>
</gene>
<feature type="compositionally biased region" description="Low complexity" evidence="1">
    <location>
        <begin position="418"/>
        <end position="434"/>
    </location>
</feature>
<feature type="compositionally biased region" description="Low complexity" evidence="1">
    <location>
        <begin position="337"/>
        <end position="358"/>
    </location>
</feature>
<accession>A0ABR3A1W9</accession>
<reference evidence="2 3" key="1">
    <citation type="submission" date="2024-05" db="EMBL/GenBank/DDBJ databases">
        <title>A draft genome resource for the thread blight pathogen Marasmius tenuissimus strain MS-2.</title>
        <authorList>
            <person name="Yulfo-Soto G.E."/>
            <person name="Baruah I.K."/>
            <person name="Amoako-Attah I."/>
            <person name="Bukari Y."/>
            <person name="Meinhardt L.W."/>
            <person name="Bailey B.A."/>
            <person name="Cohen S.P."/>
        </authorList>
    </citation>
    <scope>NUCLEOTIDE SEQUENCE [LARGE SCALE GENOMIC DNA]</scope>
    <source>
        <strain evidence="2 3">MS-2</strain>
    </source>
</reference>
<feature type="compositionally biased region" description="Low complexity" evidence="1">
    <location>
        <begin position="115"/>
        <end position="132"/>
    </location>
</feature>
<feature type="compositionally biased region" description="Low complexity" evidence="1">
    <location>
        <begin position="617"/>
        <end position="628"/>
    </location>
</feature>
<feature type="compositionally biased region" description="Low complexity" evidence="1">
    <location>
        <begin position="157"/>
        <end position="166"/>
    </location>
</feature>
<feature type="compositionally biased region" description="Basic and acidic residues" evidence="1">
    <location>
        <begin position="559"/>
        <end position="576"/>
    </location>
</feature>
<evidence type="ECO:0000313" key="2">
    <source>
        <dbReference type="EMBL" id="KAL0067633.1"/>
    </source>
</evidence>
<feature type="compositionally biased region" description="Polar residues" evidence="1">
    <location>
        <begin position="365"/>
        <end position="382"/>
    </location>
</feature>
<evidence type="ECO:0000256" key="1">
    <source>
        <dbReference type="SAM" id="MobiDB-lite"/>
    </source>
</evidence>
<dbReference type="EMBL" id="JBBXMP010000024">
    <property type="protein sequence ID" value="KAL0067633.1"/>
    <property type="molecule type" value="Genomic_DNA"/>
</dbReference>
<protein>
    <submittedName>
        <fullName evidence="2">Uncharacterized protein</fullName>
    </submittedName>
</protein>
<comment type="caution">
    <text evidence="2">The sequence shown here is derived from an EMBL/GenBank/DDBJ whole genome shotgun (WGS) entry which is preliminary data.</text>
</comment>
<keyword evidence="3" id="KW-1185">Reference proteome</keyword>
<feature type="compositionally biased region" description="Low complexity" evidence="1">
    <location>
        <begin position="224"/>
        <end position="241"/>
    </location>
</feature>
<feature type="compositionally biased region" description="Low complexity" evidence="1">
    <location>
        <begin position="180"/>
        <end position="190"/>
    </location>
</feature>
<feature type="compositionally biased region" description="Basic and acidic residues" evidence="1">
    <location>
        <begin position="488"/>
        <end position="497"/>
    </location>
</feature>
<organism evidence="2 3">
    <name type="scientific">Marasmius tenuissimus</name>
    <dbReference type="NCBI Taxonomy" id="585030"/>
    <lineage>
        <taxon>Eukaryota</taxon>
        <taxon>Fungi</taxon>
        <taxon>Dikarya</taxon>
        <taxon>Basidiomycota</taxon>
        <taxon>Agaricomycotina</taxon>
        <taxon>Agaricomycetes</taxon>
        <taxon>Agaricomycetidae</taxon>
        <taxon>Agaricales</taxon>
        <taxon>Marasmiineae</taxon>
        <taxon>Marasmiaceae</taxon>
        <taxon>Marasmius</taxon>
    </lineage>
</organism>
<feature type="region of interest" description="Disordered" evidence="1">
    <location>
        <begin position="54"/>
        <end position="632"/>
    </location>
</feature>
<sequence length="855" mass="92336">MTTQWSLRTPSSTIDDGDELFEDGLETVGKGSSVRKRLSLLNDSDQSTNLVLSDYADIPNNDDKMYTASQPQDDERPTNRLYRLFTSSRSRSRSKQSSSNNDVHVQSTESAQEYTSGSESHSRESTWSSRTSNRGRSSHRSSAKPSTILPSRPLSSTTTATNATVTPPTPKGKKRIAQMSTALPSSSLSETSHENSHPHSSTSPPEPALKARSSTRRKLRNIFGIPSRKSSISSSRGTSPSRSHHPSIQQPTEIPPLPPYPSLDTFASHPSHFTRAQSPDPVSSSRPHSPSPQSQSHHDPLTSSVSTTASSTSKIDHFTKFFSSGTRTRPLVHLHRTSTTSLSTPPSSSDSIIHTVSSPKHKRASTSASDINAPHTHSSQNHKPMRNGLSPKAAANGEASGSNGQTTGSISRHSHTHTPVTNPSSRSSTTSPPRLSHRKDSADSGYRYRPLVIVDEEKERESIDSPSPKGKGREHVDSNATSRAGKRRGSESSDHHPTPRSRNGGQYPASSRAPKQAGIRATKHGSFDFERPSWAMGISRSFSGGGHPRANDESSGNGRAKEAGGGRLEQPERRENGGTAVSGSFEAWKRQRPPQQQTPPSKGARPHQDETPTPTTSGKGQSSSLGKSAGKRALGSGVTRLVGLAHGPFSFEPAVPSPTYSHTSASTAHGHGGETERESRDKRKRPKDVAKEGDLLRSTSTKSKATEPDSILTTTSGSSRYGPRGRSLDLGLGLSWAPTKVREDVLLPAGSFVSGKSRSAPSRKGLAQRHVEFQDQERTKVGQEIAEAFKKVLDEDAFIAFKHYVHQFDAHEIPFDGPSGIIARTERLLGKASNLGPEDQQNLVNKLIRVILHNT</sequence>
<name>A0ABR3A1W9_9AGAR</name>
<evidence type="ECO:0000313" key="3">
    <source>
        <dbReference type="Proteomes" id="UP001437256"/>
    </source>
</evidence>
<feature type="compositionally biased region" description="Low complexity" evidence="1">
    <location>
        <begin position="713"/>
        <end position="724"/>
    </location>
</feature>
<feature type="compositionally biased region" description="Polar residues" evidence="1">
    <location>
        <begin position="1"/>
        <end position="14"/>
    </location>
</feature>
<feature type="compositionally biased region" description="Low complexity" evidence="1">
    <location>
        <begin position="278"/>
        <end position="295"/>
    </location>
</feature>
<feature type="compositionally biased region" description="Low complexity" evidence="1">
    <location>
        <begin position="302"/>
        <end position="313"/>
    </location>
</feature>
<dbReference type="Proteomes" id="UP001437256">
    <property type="component" value="Unassembled WGS sequence"/>
</dbReference>
<feature type="compositionally biased region" description="Polar residues" evidence="1">
    <location>
        <begin position="100"/>
        <end position="114"/>
    </location>
</feature>
<feature type="compositionally biased region" description="Basic and acidic residues" evidence="1">
    <location>
        <begin position="671"/>
        <end position="695"/>
    </location>
</feature>